<evidence type="ECO:0000313" key="1">
    <source>
        <dbReference type="EMBL" id="AIE93128.1"/>
    </source>
</evidence>
<reference evidence="1" key="1">
    <citation type="journal article" date="2014" name="Genome Biol. Evol.">
        <title>Pangenome evidence for extensive interdomain horizontal transfer affecting lineage core and shell genes in uncultured planktonic thaumarchaeota and euryarchaeota.</title>
        <authorList>
            <person name="Deschamps P."/>
            <person name="Zivanovic Y."/>
            <person name="Moreira D."/>
            <person name="Rodriguez-Valera F."/>
            <person name="Lopez-Garcia P."/>
        </authorList>
    </citation>
    <scope>NUCLEOTIDE SEQUENCE</scope>
</reference>
<sequence length="88" mass="9979">MIKMLETKPTIGISLRIVSASGYNEKRDALSQDWTKFFEKLEVNPLLIPNTLKDISSFLDDMKVQGLILSGGDSINDDIDRDETEEKF</sequence>
<name>A0A075FPH5_9ARCH</name>
<protein>
    <submittedName>
        <fullName evidence="1">Peptidase C26</fullName>
    </submittedName>
</protein>
<dbReference type="InterPro" id="IPR029062">
    <property type="entry name" value="Class_I_gatase-like"/>
</dbReference>
<dbReference type="EMBL" id="KF900386">
    <property type="protein sequence ID" value="AIE93128.1"/>
    <property type="molecule type" value="Genomic_DNA"/>
</dbReference>
<dbReference type="Gene3D" id="3.40.50.880">
    <property type="match status" value="1"/>
</dbReference>
<proteinExistence type="predicted"/>
<dbReference type="AlphaFoldDB" id="A0A075FPH5"/>
<organism evidence="1">
    <name type="scientific">uncultured marine thaumarchaeote AD1000_31_G03</name>
    <dbReference type="NCBI Taxonomy" id="1455907"/>
    <lineage>
        <taxon>Archaea</taxon>
        <taxon>Nitrososphaerota</taxon>
        <taxon>environmental samples</taxon>
    </lineage>
</organism>
<accession>A0A075FPH5</accession>